<comment type="caution">
    <text evidence="5">The sequence shown here is derived from an EMBL/GenBank/DDBJ whole genome shotgun (WGS) entry which is preliminary data.</text>
</comment>
<dbReference type="PROSITE" id="PS00018">
    <property type="entry name" value="EF_HAND_1"/>
    <property type="match status" value="2"/>
</dbReference>
<dbReference type="Proteomes" id="UP001470230">
    <property type="component" value="Unassembled WGS sequence"/>
</dbReference>
<evidence type="ECO:0000313" key="5">
    <source>
        <dbReference type="EMBL" id="KAK8833660.1"/>
    </source>
</evidence>
<evidence type="ECO:0000256" key="2">
    <source>
        <dbReference type="ARBA" id="ARBA00022737"/>
    </source>
</evidence>
<accession>A0ABR2GK84</accession>
<dbReference type="InterPro" id="IPR011992">
    <property type="entry name" value="EF-hand-dom_pair"/>
</dbReference>
<dbReference type="Gene3D" id="1.10.238.10">
    <property type="entry name" value="EF-hand"/>
    <property type="match status" value="2"/>
</dbReference>
<reference evidence="5 7" key="1">
    <citation type="submission" date="2024-04" db="EMBL/GenBank/DDBJ databases">
        <title>Tritrichomonas musculus Genome.</title>
        <authorList>
            <person name="Alves-Ferreira E."/>
            <person name="Grigg M."/>
            <person name="Lorenzi H."/>
            <person name="Galac M."/>
        </authorList>
    </citation>
    <scope>NUCLEOTIDE SEQUENCE [LARGE SCALE GENOMIC DNA]</scope>
    <source>
        <strain evidence="5 7">EAF2021</strain>
    </source>
</reference>
<dbReference type="Pfam" id="PF13499">
    <property type="entry name" value="EF-hand_7"/>
    <property type="match status" value="1"/>
</dbReference>
<feature type="domain" description="EF-hand" evidence="4">
    <location>
        <begin position="52"/>
        <end position="87"/>
    </location>
</feature>
<protein>
    <recommendedName>
        <fullName evidence="4">EF-hand domain-containing protein</fullName>
    </recommendedName>
</protein>
<proteinExistence type="predicted"/>
<dbReference type="SUPFAM" id="SSF47473">
    <property type="entry name" value="EF-hand"/>
    <property type="match status" value="1"/>
</dbReference>
<dbReference type="EMBL" id="JAPFFF010000044">
    <property type="protein sequence ID" value="KAK8840645.1"/>
    <property type="molecule type" value="Genomic_DNA"/>
</dbReference>
<organism evidence="5 7">
    <name type="scientific">Tritrichomonas musculus</name>
    <dbReference type="NCBI Taxonomy" id="1915356"/>
    <lineage>
        <taxon>Eukaryota</taxon>
        <taxon>Metamonada</taxon>
        <taxon>Parabasalia</taxon>
        <taxon>Tritrichomonadida</taxon>
        <taxon>Tritrichomonadidae</taxon>
        <taxon>Tritrichomonas</taxon>
    </lineage>
</organism>
<dbReference type="PROSITE" id="PS50222">
    <property type="entry name" value="EF_HAND_2"/>
    <property type="match status" value="1"/>
</dbReference>
<keyword evidence="7" id="KW-1185">Reference proteome</keyword>
<name>A0ABR2GK84_9EUKA</name>
<dbReference type="EMBL" id="JAPFFF010000744">
    <property type="protein sequence ID" value="KAK8833660.1"/>
    <property type="molecule type" value="Genomic_DNA"/>
</dbReference>
<evidence type="ECO:0000259" key="4">
    <source>
        <dbReference type="PROSITE" id="PS50222"/>
    </source>
</evidence>
<dbReference type="SMART" id="SM00054">
    <property type="entry name" value="EFh"/>
    <property type="match status" value="3"/>
</dbReference>
<keyword evidence="3" id="KW-0106">Calcium</keyword>
<gene>
    <name evidence="6" type="ORF">M9Y10_030420</name>
    <name evidence="5" type="ORF">M9Y10_042522</name>
</gene>
<sequence>MFKNKVRVPFTYDEFDVNFLESLSHDFSKYDGDQDGKLNKHEFVSWLVNGGTKKKIAKHLFYVADSNNDGCLSLEEFKKFAKVQQDMIIKDDLANYVKVVYISVKAHGNSSGGLKKKEFLKFMKLMNTPVGFFKRNKVFKEYDRDKTGRIDYIEILFQVHVRYAILLYSGN</sequence>
<keyword evidence="1" id="KW-0479">Metal-binding</keyword>
<keyword evidence="2" id="KW-0677">Repeat</keyword>
<dbReference type="InterPro" id="IPR018247">
    <property type="entry name" value="EF_Hand_1_Ca_BS"/>
</dbReference>
<evidence type="ECO:0000313" key="7">
    <source>
        <dbReference type="Proteomes" id="UP001470230"/>
    </source>
</evidence>
<evidence type="ECO:0000313" key="6">
    <source>
        <dbReference type="EMBL" id="KAK8840645.1"/>
    </source>
</evidence>
<dbReference type="PANTHER" id="PTHR45942">
    <property type="entry name" value="PROTEIN PHOSPATASE 3 REGULATORY SUBUNIT B ALPHA ISOFORM TYPE 1"/>
    <property type="match status" value="1"/>
</dbReference>
<evidence type="ECO:0000256" key="1">
    <source>
        <dbReference type="ARBA" id="ARBA00022723"/>
    </source>
</evidence>
<evidence type="ECO:0000256" key="3">
    <source>
        <dbReference type="ARBA" id="ARBA00022837"/>
    </source>
</evidence>
<dbReference type="InterPro" id="IPR002048">
    <property type="entry name" value="EF_hand_dom"/>
</dbReference>